<feature type="compositionally biased region" description="Basic and acidic residues" evidence="3">
    <location>
        <begin position="804"/>
        <end position="832"/>
    </location>
</feature>
<dbReference type="Pfam" id="PF00439">
    <property type="entry name" value="Bromodomain"/>
    <property type="match status" value="1"/>
</dbReference>
<dbReference type="CDD" id="cd05507">
    <property type="entry name" value="Bromo_brd8_like"/>
    <property type="match status" value="1"/>
</dbReference>
<evidence type="ECO:0000313" key="6">
    <source>
        <dbReference type="EMBL" id="JAS49704.1"/>
    </source>
</evidence>
<feature type="compositionally biased region" description="Basic residues" evidence="3">
    <location>
        <begin position="835"/>
        <end position="844"/>
    </location>
</feature>
<reference evidence="5" key="1">
    <citation type="submission" date="2015-11" db="EMBL/GenBank/DDBJ databases">
        <title>De novo transcriptome assembly of four potential Pierce s Disease insect vectors from Arizona vineyards.</title>
        <authorList>
            <person name="Tassone E.E."/>
        </authorList>
    </citation>
    <scope>NUCLEOTIDE SEQUENCE</scope>
</reference>
<dbReference type="PANTHER" id="PTHR15398:SF4">
    <property type="entry name" value="BROMODOMAIN-CONTAINING PROTEIN 8 ISOFORM X1"/>
    <property type="match status" value="1"/>
</dbReference>
<evidence type="ECO:0000256" key="3">
    <source>
        <dbReference type="SAM" id="MobiDB-lite"/>
    </source>
</evidence>
<dbReference type="EMBL" id="GECZ01020065">
    <property type="protein sequence ID" value="JAS49704.1"/>
    <property type="molecule type" value="Transcribed_RNA"/>
</dbReference>
<dbReference type="PRINTS" id="PR00503">
    <property type="entry name" value="BROMODOMAIN"/>
</dbReference>
<feature type="region of interest" description="Disordered" evidence="3">
    <location>
        <begin position="562"/>
        <end position="681"/>
    </location>
</feature>
<dbReference type="SUPFAM" id="SSF47370">
    <property type="entry name" value="Bromodomain"/>
    <property type="match status" value="1"/>
</dbReference>
<feature type="compositionally biased region" description="Basic and acidic residues" evidence="3">
    <location>
        <begin position="614"/>
        <end position="624"/>
    </location>
</feature>
<dbReference type="Gene3D" id="1.20.920.10">
    <property type="entry name" value="Bromodomain-like"/>
    <property type="match status" value="1"/>
</dbReference>
<feature type="compositionally biased region" description="Basic and acidic residues" evidence="3">
    <location>
        <begin position="410"/>
        <end position="438"/>
    </location>
</feature>
<evidence type="ECO:0000256" key="1">
    <source>
        <dbReference type="ARBA" id="ARBA00023117"/>
    </source>
</evidence>
<dbReference type="InterPro" id="IPR036427">
    <property type="entry name" value="Bromodomain-like_sf"/>
</dbReference>
<feature type="region of interest" description="Disordered" evidence="3">
    <location>
        <begin position="408"/>
        <end position="445"/>
    </location>
</feature>
<evidence type="ECO:0000259" key="4">
    <source>
        <dbReference type="PROSITE" id="PS50014"/>
    </source>
</evidence>
<dbReference type="AlphaFoldDB" id="A0A1B6FD95"/>
<feature type="compositionally biased region" description="Basic and acidic residues" evidence="3">
    <location>
        <begin position="569"/>
        <end position="594"/>
    </location>
</feature>
<evidence type="ECO:0000313" key="5">
    <source>
        <dbReference type="EMBL" id="JAS48165.1"/>
    </source>
</evidence>
<sequence length="844" mass="94298">MKRGTTILEPWSTKEKLCLSSAVLRSGDQNWMSVSRVLRVFGEPDRPSEWYSQKQCAQQYEALLTNVGTSKRKKRSEKGIETVDTPNESIVRKLLQERVEELTRLLEEDRREYRRIKKEKEDIESGKADDRLDEFEREIEGEKEREAARGSILRQHEERSRLEGGRLTPHMDPQTPTENNIELQQQQAESKVPTSPLLTSLLQSPSHYRGAASIHSLLNPPPQPSLSRVTDSPTLSRLLESPAKQLEPTVLFSTYVKKEPVEEEPLPLEENTEEHPPAGEVVSNVVEEVSIEEPVVQVKTETQSEELSTQEIGSKGNDIPDVVAGIQMQDLEIEIAAVEMDKTAAVATSMASKIEVEEIEGEKEEPEHSSLNTLQDSDTMEDQQSITELDCQTVNMIVAGAGVISVSHDTSSEHLEEVTSSDIQHKDDSEAAESMKEDSLDDVSEEMKEVETSVSVNIEDDSCQTVEPDALNNFIIGSETPKDNYVVQLLCSTPENVLEEEAKTPELKDSQQPVTPQGESKSDEVVSVDGAVVEVGGEVVSLDGTVVVEEDDTIVHAVEVLVSTTSSGGKEEDLTQDGELKETVETPDTETHEDSQEEDEVPTPKANITEEIEKEDKDSDKVQRDIPASTAQTTPKIAVESKPESPSTNEDDSEGGAKRPTKKRLISGSVCSDSKPSSPACHMLEDSKEYRSWKKSIMLVFNRLATHKFASIFLRPITNEQAPAYDTVIHRPVDLSTIKKRIETGELRTTVDFQRDLLLMFQNAIMYNNCRTHVYEMASIMQNECMQHIELMVEAMGEGVPWRRDPVSVDKLHTRGRGETPKRKRGSMEDAKSLNQKRRKEASN</sequence>
<protein>
    <recommendedName>
        <fullName evidence="4">Bromo domain-containing protein</fullName>
    </recommendedName>
</protein>
<gene>
    <name evidence="5" type="ORF">g.22170</name>
    <name evidence="6" type="ORF">g.22175</name>
</gene>
<dbReference type="InterPro" id="IPR001487">
    <property type="entry name" value="Bromodomain"/>
</dbReference>
<dbReference type="GO" id="GO:0035267">
    <property type="term" value="C:NuA4 histone acetyltransferase complex"/>
    <property type="evidence" value="ECO:0007669"/>
    <property type="project" value="TreeGrafter"/>
</dbReference>
<accession>A0A1B6FD95</accession>
<feature type="region of interest" description="Disordered" evidence="3">
    <location>
        <begin position="358"/>
        <end position="382"/>
    </location>
</feature>
<evidence type="ECO:0000256" key="2">
    <source>
        <dbReference type="PROSITE-ProRule" id="PRU00035"/>
    </source>
</evidence>
<keyword evidence="1 2" id="KW-0103">Bromodomain</keyword>
<feature type="compositionally biased region" description="Polar residues" evidence="3">
    <location>
        <begin position="510"/>
        <end position="519"/>
    </location>
</feature>
<feature type="domain" description="Bromo" evidence="4">
    <location>
        <begin position="705"/>
        <end position="775"/>
    </location>
</feature>
<dbReference type="InterPro" id="IPR037966">
    <property type="entry name" value="Brd8_Bromo_dom"/>
</dbReference>
<name>A0A1B6FD95_9HEMI</name>
<feature type="compositionally biased region" description="Polar residues" evidence="3">
    <location>
        <begin position="369"/>
        <end position="382"/>
    </location>
</feature>
<dbReference type="SMART" id="SM00297">
    <property type="entry name" value="BROMO"/>
    <property type="match status" value="1"/>
</dbReference>
<dbReference type="EMBL" id="GECZ01021604">
    <property type="protein sequence ID" value="JAS48165.1"/>
    <property type="molecule type" value="Transcribed_RNA"/>
</dbReference>
<proteinExistence type="predicted"/>
<feature type="region of interest" description="Disordered" evidence="3">
    <location>
        <begin position="498"/>
        <end position="529"/>
    </location>
</feature>
<dbReference type="PROSITE" id="PS50014">
    <property type="entry name" value="BROMODOMAIN_2"/>
    <property type="match status" value="1"/>
</dbReference>
<organism evidence="5">
    <name type="scientific">Cuerna arida</name>
    <dbReference type="NCBI Taxonomy" id="1464854"/>
    <lineage>
        <taxon>Eukaryota</taxon>
        <taxon>Metazoa</taxon>
        <taxon>Ecdysozoa</taxon>
        <taxon>Arthropoda</taxon>
        <taxon>Hexapoda</taxon>
        <taxon>Insecta</taxon>
        <taxon>Pterygota</taxon>
        <taxon>Neoptera</taxon>
        <taxon>Paraneoptera</taxon>
        <taxon>Hemiptera</taxon>
        <taxon>Auchenorrhyncha</taxon>
        <taxon>Membracoidea</taxon>
        <taxon>Cicadellidae</taxon>
        <taxon>Cicadellinae</taxon>
        <taxon>Proconiini</taxon>
        <taxon>Cuerna</taxon>
    </lineage>
</organism>
<feature type="compositionally biased region" description="Basic and acidic residues" evidence="3">
    <location>
        <begin position="500"/>
        <end position="509"/>
    </location>
</feature>
<feature type="compositionally biased region" description="Polar residues" evidence="3">
    <location>
        <begin position="174"/>
        <end position="189"/>
    </location>
</feature>
<feature type="region of interest" description="Disordered" evidence="3">
    <location>
        <begin position="804"/>
        <end position="844"/>
    </location>
</feature>
<feature type="compositionally biased region" description="Basic and acidic residues" evidence="3">
    <location>
        <begin position="138"/>
        <end position="164"/>
    </location>
</feature>
<feature type="region of interest" description="Disordered" evidence="3">
    <location>
        <begin position="137"/>
        <end position="193"/>
    </location>
</feature>
<dbReference type="PANTHER" id="PTHR15398">
    <property type="entry name" value="BROMODOMAIN-CONTAINING PROTEIN 8"/>
    <property type="match status" value="1"/>
</dbReference>